<dbReference type="EMBL" id="CP146612">
    <property type="protein sequence ID" value="WWX24960.1"/>
    <property type="molecule type" value="Genomic_DNA"/>
</dbReference>
<organism evidence="1 2">
    <name type="scientific">Candidatus Dehalogenimonas loeffleri</name>
    <dbReference type="NCBI Taxonomy" id="3127115"/>
    <lineage>
        <taxon>Bacteria</taxon>
        <taxon>Bacillati</taxon>
        <taxon>Chloroflexota</taxon>
        <taxon>Dehalococcoidia</taxon>
        <taxon>Dehalococcoidales</taxon>
        <taxon>Dehalococcoidaceae</taxon>
        <taxon>Dehalogenimonas</taxon>
    </lineage>
</organism>
<sequence>MENVKTCVVNRGYDIVEGAALVRRGDYYCSICREIQSAAFCVVISSKTSKAKTIGNLYLETGIAYGLGKPVIILVESFRYLPSDTIRNFAINCSESDFQTKFLALIDDVVKLKGFYFDLAELALDANDYDKAVWYYQESYLISGEKEALNKLFDLTLKLKKDNQIPPGYKKRLYERAKVFCKNAKFNFT</sequence>
<proteinExistence type="predicted"/>
<keyword evidence="2" id="KW-1185">Reference proteome</keyword>
<dbReference type="RefSeq" id="WP_338737092.1">
    <property type="nucleotide sequence ID" value="NZ_CP146612.1"/>
</dbReference>
<evidence type="ECO:0008006" key="3">
    <source>
        <dbReference type="Google" id="ProtNLM"/>
    </source>
</evidence>
<evidence type="ECO:0000313" key="2">
    <source>
        <dbReference type="Proteomes" id="UP001375370"/>
    </source>
</evidence>
<reference evidence="1 2" key="1">
    <citation type="submission" date="2024-03" db="EMBL/GenBank/DDBJ databases">
        <title>A Dehalogenimonas Isolated from Estuarine Sediments Dihaloeliminates Chlorinated Alkanes.</title>
        <authorList>
            <person name="Yang Y."/>
            <person name="Wang H."/>
        </authorList>
    </citation>
    <scope>NUCLEOTIDE SEQUENCE [LARGE SCALE GENOMIC DNA]</scope>
    <source>
        <strain evidence="1 2">W</strain>
    </source>
</reference>
<name>A0ABZ2J990_9CHLR</name>
<evidence type="ECO:0000313" key="1">
    <source>
        <dbReference type="EMBL" id="WWX24960.1"/>
    </source>
</evidence>
<accession>A0ABZ2J990</accession>
<protein>
    <recommendedName>
        <fullName evidence="3">Tetratricopeptide repeat protein</fullName>
    </recommendedName>
</protein>
<dbReference type="Proteomes" id="UP001375370">
    <property type="component" value="Chromosome"/>
</dbReference>
<gene>
    <name evidence="1" type="ORF">V8247_06790</name>
</gene>